<dbReference type="PANTHER" id="PTHR23302:SF24">
    <property type="entry name" value="TMC DOMAIN-CONTAINING PROTEIN"/>
    <property type="match status" value="1"/>
</dbReference>
<sequence>MSGGDKNKKKAPHSQGWEEAGAEFYQESYPSNDVDFEVLQRDPKHLATLLPSKQSRAATFKRIRGTDNTRTFRRQTSSRSRQESFTRRTSTLGDVQVSMLPDLSENLSNEQSTWEEIMRIKALPVPMAEKREMKLKLQSEPNLRLQGYEQFKWKRRKILDKFRSNVKEKYSKLELWKGEMKKIEGNFGTGVVAYFLFIKWLMVLNFCIFLLIFLFIILPTILFNYEEELTCTGELNSTQCCSAQYYNQSFSSDSFFLSLVQGRGWMEKTVMFYGYYSDRTFEYFINSTPMYYNLPFSYVCMLLVMFLISLFAIIKAAAKGFKERLIEGEGQFYQYCNLVFNGWDFCIDNEKTAAIKHKAIYNEIKGLLENERIQEEKQNRTREEKTKLYILRFIINLIVLVVLASCGIAVYFVFEFSQNILKQFDSSENNSYLLGNLKELFYEYLPSLCIVLFNLLVPFSFRYLVTLEKYSPLFVIRITLIRTIFLRLMSLGILLASLYLRVNCELKDDVCYSSQCTPQCWETYAGQQFFKLIITDFATHIIITFLLNFPRSIIAQSSNSKVAKFIGEQHFELPKHVLDVIYIQTLVWLGSFYAPILSAMATILLFFMFYIKKFACLINSVPGNIIYHASRSNSMFMIILLGGYTFALIPIFYAISEVLPSKSCGPFRGLNTVWSKVINTFNLTPSWVQNIVYFISTAGFAIPAFLFLILLLYYYWAINSANRHMVSVLKNQLMLEGHDKQFLLDRLSMFIRQQQESQRKMRHTEIMRASGGDRNVASN</sequence>
<dbReference type="RefSeq" id="XP_018336056.1">
    <property type="nucleotide sequence ID" value="XM_018480554.2"/>
</dbReference>
<dbReference type="Pfam" id="PF07810">
    <property type="entry name" value="TMC"/>
    <property type="match status" value="1"/>
</dbReference>
<dbReference type="GO" id="GO:0005886">
    <property type="term" value="C:plasma membrane"/>
    <property type="evidence" value="ECO:0007669"/>
    <property type="project" value="InterPro"/>
</dbReference>
<dbReference type="AlphaFoldDB" id="A0A1W4XIW2"/>
<feature type="transmembrane region" description="Helical" evidence="7">
    <location>
        <begin position="296"/>
        <end position="314"/>
    </location>
</feature>
<keyword evidence="9" id="KW-1185">Reference proteome</keyword>
<evidence type="ECO:0000256" key="2">
    <source>
        <dbReference type="ARBA" id="ARBA00006510"/>
    </source>
</evidence>
<feature type="transmembrane region" description="Helical" evidence="7">
    <location>
        <begin position="389"/>
        <end position="414"/>
    </location>
</feature>
<feature type="region of interest" description="Disordered" evidence="6">
    <location>
        <begin position="66"/>
        <end position="90"/>
    </location>
</feature>
<keyword evidence="4 7" id="KW-1133">Transmembrane helix</keyword>
<evidence type="ECO:0000313" key="10">
    <source>
        <dbReference type="RefSeq" id="XP_018336056.1"/>
    </source>
</evidence>
<evidence type="ECO:0000256" key="7">
    <source>
        <dbReference type="SAM" id="Phobius"/>
    </source>
</evidence>
<dbReference type="STRING" id="224129.A0A1W4XIW2"/>
<dbReference type="InParanoid" id="A0A1W4XIW2"/>
<comment type="subcellular location">
    <subcellularLocation>
        <location evidence="1">Membrane</location>
        <topology evidence="1">Multi-pass membrane protein</topology>
    </subcellularLocation>
</comment>
<dbReference type="InterPro" id="IPR012496">
    <property type="entry name" value="TMC_dom"/>
</dbReference>
<feature type="domain" description="TMC" evidence="8">
    <location>
        <begin position="520"/>
        <end position="630"/>
    </location>
</feature>
<dbReference type="OrthoDB" id="1936208at2759"/>
<accession>A0A1W4XIW2</accession>
<feature type="transmembrane region" description="Helical" evidence="7">
    <location>
        <begin position="632"/>
        <end position="655"/>
    </location>
</feature>
<evidence type="ECO:0000256" key="4">
    <source>
        <dbReference type="ARBA" id="ARBA00022989"/>
    </source>
</evidence>
<dbReference type="Proteomes" id="UP000192223">
    <property type="component" value="Unplaced"/>
</dbReference>
<feature type="transmembrane region" description="Helical" evidence="7">
    <location>
        <begin position="691"/>
        <end position="716"/>
    </location>
</feature>
<feature type="transmembrane region" description="Helical" evidence="7">
    <location>
        <begin position="444"/>
        <end position="464"/>
    </location>
</feature>
<feature type="transmembrane region" description="Helical" evidence="7">
    <location>
        <begin position="592"/>
        <end position="611"/>
    </location>
</feature>
<dbReference type="PANTHER" id="PTHR23302">
    <property type="entry name" value="TRANSMEMBRANE CHANNEL-RELATED"/>
    <property type="match status" value="1"/>
</dbReference>
<comment type="similarity">
    <text evidence="2">Belongs to the TMC family.</text>
</comment>
<evidence type="ECO:0000256" key="6">
    <source>
        <dbReference type="SAM" id="MobiDB-lite"/>
    </source>
</evidence>
<keyword evidence="3 7" id="KW-0812">Transmembrane</keyword>
<proteinExistence type="inferred from homology"/>
<feature type="region of interest" description="Disordered" evidence="6">
    <location>
        <begin position="1"/>
        <end position="24"/>
    </location>
</feature>
<dbReference type="GeneID" id="108744671"/>
<evidence type="ECO:0000259" key="8">
    <source>
        <dbReference type="Pfam" id="PF07810"/>
    </source>
</evidence>
<evidence type="ECO:0000256" key="5">
    <source>
        <dbReference type="ARBA" id="ARBA00023136"/>
    </source>
</evidence>
<evidence type="ECO:0000256" key="3">
    <source>
        <dbReference type="ARBA" id="ARBA00022692"/>
    </source>
</evidence>
<reference evidence="10" key="1">
    <citation type="submission" date="2025-08" db="UniProtKB">
        <authorList>
            <consortium name="RefSeq"/>
        </authorList>
    </citation>
    <scope>IDENTIFICATION</scope>
    <source>
        <tissue evidence="10">Entire body</tissue>
    </source>
</reference>
<dbReference type="GO" id="GO:0008381">
    <property type="term" value="F:mechanosensitive monoatomic ion channel activity"/>
    <property type="evidence" value="ECO:0007669"/>
    <property type="project" value="TreeGrafter"/>
</dbReference>
<keyword evidence="5 7" id="KW-0472">Membrane</keyword>
<evidence type="ECO:0000313" key="9">
    <source>
        <dbReference type="Proteomes" id="UP000192223"/>
    </source>
</evidence>
<organism evidence="9 10">
    <name type="scientific">Agrilus planipennis</name>
    <name type="common">Emerald ash borer</name>
    <name type="synonym">Agrilus marcopoli</name>
    <dbReference type="NCBI Taxonomy" id="224129"/>
    <lineage>
        <taxon>Eukaryota</taxon>
        <taxon>Metazoa</taxon>
        <taxon>Ecdysozoa</taxon>
        <taxon>Arthropoda</taxon>
        <taxon>Hexapoda</taxon>
        <taxon>Insecta</taxon>
        <taxon>Pterygota</taxon>
        <taxon>Neoptera</taxon>
        <taxon>Endopterygota</taxon>
        <taxon>Coleoptera</taxon>
        <taxon>Polyphaga</taxon>
        <taxon>Elateriformia</taxon>
        <taxon>Buprestoidea</taxon>
        <taxon>Buprestidae</taxon>
        <taxon>Agrilinae</taxon>
        <taxon>Agrilus</taxon>
    </lineage>
</organism>
<feature type="transmembrane region" description="Helical" evidence="7">
    <location>
        <begin position="484"/>
        <end position="502"/>
    </location>
</feature>
<name>A0A1W4XIW2_AGRPL</name>
<protein>
    <submittedName>
        <fullName evidence="10">Transmembrane channel-like protein 7 isoform X1</fullName>
    </submittedName>
</protein>
<dbReference type="InterPro" id="IPR038900">
    <property type="entry name" value="TMC"/>
</dbReference>
<feature type="transmembrane region" description="Helical" evidence="7">
    <location>
        <begin position="191"/>
        <end position="218"/>
    </location>
</feature>
<gene>
    <name evidence="10" type="primary">LOC108744671</name>
</gene>
<evidence type="ECO:0000256" key="1">
    <source>
        <dbReference type="ARBA" id="ARBA00004141"/>
    </source>
</evidence>
<dbReference type="KEGG" id="apln:108744671"/>